<name>A0A4Q2E354_ENTCL</name>
<proteinExistence type="predicted"/>
<evidence type="ECO:0000313" key="3">
    <source>
        <dbReference type="EMBL" id="RXW26901.1"/>
    </source>
</evidence>
<dbReference type="RefSeq" id="WP_128347662.1">
    <property type="nucleotide sequence ID" value="NZ_QJSL01000025.1"/>
</dbReference>
<dbReference type="InterPro" id="IPR024289">
    <property type="entry name" value="DUF3828"/>
</dbReference>
<evidence type="ECO:0000256" key="1">
    <source>
        <dbReference type="SAM" id="SignalP"/>
    </source>
</evidence>
<feature type="chain" id="PRO_5020688648" description="DUF3828 domain-containing protein" evidence="1">
    <location>
        <begin position="20"/>
        <end position="172"/>
    </location>
</feature>
<dbReference type="Pfam" id="PF12883">
    <property type="entry name" value="DUF3828"/>
    <property type="match status" value="1"/>
</dbReference>
<keyword evidence="1" id="KW-0732">Signal</keyword>
<dbReference type="AlphaFoldDB" id="A0A4Q2E354"/>
<evidence type="ECO:0000313" key="4">
    <source>
        <dbReference type="Proteomes" id="UP000290875"/>
    </source>
</evidence>
<organism evidence="3 4">
    <name type="scientific">Enterobacter cloacae</name>
    <dbReference type="NCBI Taxonomy" id="550"/>
    <lineage>
        <taxon>Bacteria</taxon>
        <taxon>Pseudomonadati</taxon>
        <taxon>Pseudomonadota</taxon>
        <taxon>Gammaproteobacteria</taxon>
        <taxon>Enterobacterales</taxon>
        <taxon>Enterobacteriaceae</taxon>
        <taxon>Enterobacter</taxon>
        <taxon>Enterobacter cloacae complex</taxon>
    </lineage>
</organism>
<dbReference type="EMBL" id="QJSL01000025">
    <property type="protein sequence ID" value="RXW26901.1"/>
    <property type="molecule type" value="Genomic_DNA"/>
</dbReference>
<feature type="domain" description="DUF3828" evidence="2">
    <location>
        <begin position="26"/>
        <end position="141"/>
    </location>
</feature>
<evidence type="ECO:0000259" key="2">
    <source>
        <dbReference type="Pfam" id="PF12883"/>
    </source>
</evidence>
<dbReference type="Proteomes" id="UP000290875">
    <property type="component" value="Unassembled WGS sequence"/>
</dbReference>
<gene>
    <name evidence="3" type="ORF">DM877_21690</name>
</gene>
<comment type="caution">
    <text evidence="3">The sequence shown here is derived from an EMBL/GenBank/DDBJ whole genome shotgun (WGS) entry which is preliminary data.</text>
</comment>
<accession>A0A4Q2E354</accession>
<protein>
    <recommendedName>
        <fullName evidence="2">DUF3828 domain-containing protein</fullName>
    </recommendedName>
</protein>
<sequence>MRAAIVLCACLLSACSAKQYQSAPMRVHSFYSTYLMSLTSSDNNYSPSELREYVSADTLKRLDNIESIPEQDLIGSDYFAYAQDYDPSWVSALTVGDARSFMGGEILPVWIGKEHGGKLELQVYVRRESGTWKIYRVRDVTDNYEHPIFNAGAITRAKSAAESGCADFRRKT</sequence>
<reference evidence="3 4" key="1">
    <citation type="submission" date="2018-06" db="EMBL/GenBank/DDBJ databases">
        <title>Carbapenemase-producing Enterobacteriaceae present in wastewater treatment plant effluent and nearby surface waters in the US.</title>
        <authorList>
            <person name="Mathys D.A."/>
            <person name="Mollenkopf D.F."/>
            <person name="Feicht S.M."/>
            <person name="Adams R.J."/>
            <person name="Albers A.L."/>
            <person name="Grooters S.V."/>
            <person name="Stuever D.M."/>
            <person name="Daniels J.B."/>
            <person name="Wittum T.E."/>
        </authorList>
    </citation>
    <scope>NUCLEOTIDE SEQUENCE [LARGE SCALE GENOMIC DNA]</scope>
    <source>
        <strain evidence="3 4">GEO_4_Eff_A</strain>
    </source>
</reference>
<feature type="signal peptide" evidence="1">
    <location>
        <begin position="1"/>
        <end position="19"/>
    </location>
</feature>
<dbReference type="Gene3D" id="3.10.450.50">
    <property type="match status" value="1"/>
</dbReference>
<dbReference type="PROSITE" id="PS51257">
    <property type="entry name" value="PROKAR_LIPOPROTEIN"/>
    <property type="match status" value="1"/>
</dbReference>